<dbReference type="Proteomes" id="UP000790709">
    <property type="component" value="Unassembled WGS sequence"/>
</dbReference>
<name>A0ACB8ATX1_9AGAM</name>
<gene>
    <name evidence="1" type="ORF">BV22DRAFT_1188694</name>
</gene>
<accession>A0ACB8ATX1</accession>
<reference evidence="1" key="1">
    <citation type="journal article" date="2021" name="New Phytol.">
        <title>Evolutionary innovations through gain and loss of genes in the ectomycorrhizal Boletales.</title>
        <authorList>
            <person name="Wu G."/>
            <person name="Miyauchi S."/>
            <person name="Morin E."/>
            <person name="Kuo A."/>
            <person name="Drula E."/>
            <person name="Varga T."/>
            <person name="Kohler A."/>
            <person name="Feng B."/>
            <person name="Cao Y."/>
            <person name="Lipzen A."/>
            <person name="Daum C."/>
            <person name="Hundley H."/>
            <person name="Pangilinan J."/>
            <person name="Johnson J."/>
            <person name="Barry K."/>
            <person name="LaButti K."/>
            <person name="Ng V."/>
            <person name="Ahrendt S."/>
            <person name="Min B."/>
            <person name="Choi I.G."/>
            <person name="Park H."/>
            <person name="Plett J.M."/>
            <person name="Magnuson J."/>
            <person name="Spatafora J.W."/>
            <person name="Nagy L.G."/>
            <person name="Henrissat B."/>
            <person name="Grigoriev I.V."/>
            <person name="Yang Z.L."/>
            <person name="Xu J."/>
            <person name="Martin F.M."/>
        </authorList>
    </citation>
    <scope>NUCLEOTIDE SEQUENCE</scope>
    <source>
        <strain evidence="1">KUC20120723A-06</strain>
    </source>
</reference>
<comment type="caution">
    <text evidence="1">The sequence shown here is derived from an EMBL/GenBank/DDBJ whole genome shotgun (WGS) entry which is preliminary data.</text>
</comment>
<keyword evidence="2" id="KW-1185">Reference proteome</keyword>
<sequence>MSHSQQHNNFCGTSAEDTDVEDYRWGAVRGWDREQDGEQYGEQYGEQDGEQDGEQQGDAFEQDVDGFEQEDEQGDYEQEGDESQGAADASKGEYDKSPELASDEGPADDFDDNHILKDQDVHTHGVDLDVALC</sequence>
<protein>
    <submittedName>
        <fullName evidence="1">Uncharacterized protein</fullName>
    </submittedName>
</protein>
<dbReference type="EMBL" id="MU267436">
    <property type="protein sequence ID" value="KAH7916935.1"/>
    <property type="molecule type" value="Genomic_DNA"/>
</dbReference>
<organism evidence="1 2">
    <name type="scientific">Leucogyrophana mollusca</name>
    <dbReference type="NCBI Taxonomy" id="85980"/>
    <lineage>
        <taxon>Eukaryota</taxon>
        <taxon>Fungi</taxon>
        <taxon>Dikarya</taxon>
        <taxon>Basidiomycota</taxon>
        <taxon>Agaricomycotina</taxon>
        <taxon>Agaricomycetes</taxon>
        <taxon>Agaricomycetidae</taxon>
        <taxon>Boletales</taxon>
        <taxon>Boletales incertae sedis</taxon>
        <taxon>Leucogyrophana</taxon>
    </lineage>
</organism>
<evidence type="ECO:0000313" key="1">
    <source>
        <dbReference type="EMBL" id="KAH7916935.1"/>
    </source>
</evidence>
<proteinExistence type="predicted"/>
<evidence type="ECO:0000313" key="2">
    <source>
        <dbReference type="Proteomes" id="UP000790709"/>
    </source>
</evidence>